<feature type="domain" description="MacB-like periplasmic core" evidence="9">
    <location>
        <begin position="22"/>
        <end position="255"/>
    </location>
</feature>
<dbReference type="InterPro" id="IPR025857">
    <property type="entry name" value="MacB_PCD"/>
</dbReference>
<keyword evidence="11" id="KW-1185">Reference proteome</keyword>
<feature type="transmembrane region" description="Helical" evidence="7">
    <location>
        <begin position="378"/>
        <end position="400"/>
    </location>
</feature>
<name>A0A1H3EMK2_EUBBA</name>
<evidence type="ECO:0000313" key="10">
    <source>
        <dbReference type="EMBL" id="SDX79159.1"/>
    </source>
</evidence>
<evidence type="ECO:0000256" key="3">
    <source>
        <dbReference type="ARBA" id="ARBA00022692"/>
    </source>
</evidence>
<dbReference type="RefSeq" id="WP_090244495.1">
    <property type="nucleotide sequence ID" value="NZ_FNOU01000007.1"/>
</dbReference>
<sequence length="417" mass="44069">MNLRENIILAIEGLTHNKMRALLTMLGIIIGIASVIAIASMGDAMSRSFSESLNKVGGKIIMAYVGQKDPEAMVSTTNSDLITDDMIANFKAHFPNDIKSVGVSVPVGSGTLDDLKHTEVKLTGVNDDYLSTQNLKIQSGRTLSAEDNTGGRRVTLISNTLAQTFFGREDALGESLTVRTKNGNESFRVIGIYTDPKSEDSGSLMSVSFGNSSVPELFIPTSLAENLSGSNNTGYSTLNIIAYPSADSNALSQSISTWFGTKYYASNPDFTVKTENIDKYANESKQMLGSLSTAIGVIAGISLLVGGIGVMNIMLVSVTERTREIGIRKALGASNTDIRIQFIVESIIICIIGGAIGVLVGSGLGAIGGIFIKAAVTPTLSSILIAVGFSMGIGVFFGYYPAGKAAKLNPIDALRYE</sequence>
<comment type="similarity">
    <text evidence="6">Belongs to the ABC-4 integral membrane protein family.</text>
</comment>
<keyword evidence="5 7" id="KW-0472">Membrane</keyword>
<reference evidence="11" key="1">
    <citation type="submission" date="2016-10" db="EMBL/GenBank/DDBJ databases">
        <authorList>
            <person name="Varghese N."/>
            <person name="Submissions S."/>
        </authorList>
    </citation>
    <scope>NUCLEOTIDE SEQUENCE [LARGE SCALE GENOMIC DNA]</scope>
    <source>
        <strain evidence="11">VPI 5359</strain>
    </source>
</reference>
<dbReference type="InterPro" id="IPR003838">
    <property type="entry name" value="ABC3_permease_C"/>
</dbReference>
<dbReference type="Pfam" id="PF02687">
    <property type="entry name" value="FtsX"/>
    <property type="match status" value="1"/>
</dbReference>
<evidence type="ECO:0000256" key="7">
    <source>
        <dbReference type="SAM" id="Phobius"/>
    </source>
</evidence>
<keyword evidence="3 7" id="KW-0812">Transmembrane</keyword>
<evidence type="ECO:0000259" key="9">
    <source>
        <dbReference type="Pfam" id="PF12704"/>
    </source>
</evidence>
<dbReference type="GO" id="GO:0022857">
    <property type="term" value="F:transmembrane transporter activity"/>
    <property type="evidence" value="ECO:0007669"/>
    <property type="project" value="TreeGrafter"/>
</dbReference>
<dbReference type="STRING" id="1528.SAMN04488579_107105"/>
<evidence type="ECO:0000313" key="11">
    <source>
        <dbReference type="Proteomes" id="UP000199652"/>
    </source>
</evidence>
<dbReference type="PANTHER" id="PTHR30572:SF4">
    <property type="entry name" value="ABC TRANSPORTER PERMEASE YTRF"/>
    <property type="match status" value="1"/>
</dbReference>
<proteinExistence type="inferred from homology"/>
<dbReference type="Proteomes" id="UP000199652">
    <property type="component" value="Unassembled WGS sequence"/>
</dbReference>
<dbReference type="InterPro" id="IPR050250">
    <property type="entry name" value="Macrolide_Exporter_MacB"/>
</dbReference>
<gene>
    <name evidence="10" type="ORF">SAMN04488579_107105</name>
</gene>
<dbReference type="GO" id="GO:0005886">
    <property type="term" value="C:plasma membrane"/>
    <property type="evidence" value="ECO:0007669"/>
    <property type="project" value="UniProtKB-SubCell"/>
</dbReference>
<evidence type="ECO:0000256" key="2">
    <source>
        <dbReference type="ARBA" id="ARBA00022475"/>
    </source>
</evidence>
<comment type="subcellular location">
    <subcellularLocation>
        <location evidence="1">Cell membrane</location>
        <topology evidence="1">Multi-pass membrane protein</topology>
    </subcellularLocation>
</comment>
<organism evidence="10 11">
    <name type="scientific">Eubacterium barkeri</name>
    <name type="common">Clostridium barkeri</name>
    <dbReference type="NCBI Taxonomy" id="1528"/>
    <lineage>
        <taxon>Bacteria</taxon>
        <taxon>Bacillati</taxon>
        <taxon>Bacillota</taxon>
        <taxon>Clostridia</taxon>
        <taxon>Eubacteriales</taxon>
        <taxon>Eubacteriaceae</taxon>
        <taxon>Eubacterium</taxon>
    </lineage>
</organism>
<feature type="domain" description="ABC3 transporter permease C-terminal" evidence="8">
    <location>
        <begin position="297"/>
        <end position="410"/>
    </location>
</feature>
<accession>A0A1H3EMK2</accession>
<keyword evidence="4 7" id="KW-1133">Transmembrane helix</keyword>
<feature type="transmembrane region" description="Helical" evidence="7">
    <location>
        <begin position="21"/>
        <end position="42"/>
    </location>
</feature>
<protein>
    <submittedName>
        <fullName evidence="10">Putative ABC transport system permease protein</fullName>
    </submittedName>
</protein>
<evidence type="ECO:0000256" key="6">
    <source>
        <dbReference type="ARBA" id="ARBA00038076"/>
    </source>
</evidence>
<evidence type="ECO:0000256" key="4">
    <source>
        <dbReference type="ARBA" id="ARBA00022989"/>
    </source>
</evidence>
<evidence type="ECO:0000259" key="8">
    <source>
        <dbReference type="Pfam" id="PF02687"/>
    </source>
</evidence>
<dbReference type="OrthoDB" id="9770036at2"/>
<evidence type="ECO:0000256" key="1">
    <source>
        <dbReference type="ARBA" id="ARBA00004651"/>
    </source>
</evidence>
<dbReference type="PANTHER" id="PTHR30572">
    <property type="entry name" value="MEMBRANE COMPONENT OF TRANSPORTER-RELATED"/>
    <property type="match status" value="1"/>
</dbReference>
<feature type="transmembrane region" description="Helical" evidence="7">
    <location>
        <begin position="340"/>
        <end position="372"/>
    </location>
</feature>
<keyword evidence="2" id="KW-1003">Cell membrane</keyword>
<feature type="transmembrane region" description="Helical" evidence="7">
    <location>
        <begin position="294"/>
        <end position="319"/>
    </location>
</feature>
<dbReference type="Pfam" id="PF12704">
    <property type="entry name" value="MacB_PCD"/>
    <property type="match status" value="1"/>
</dbReference>
<evidence type="ECO:0000256" key="5">
    <source>
        <dbReference type="ARBA" id="ARBA00023136"/>
    </source>
</evidence>
<dbReference type="EMBL" id="FNOU01000007">
    <property type="protein sequence ID" value="SDX79159.1"/>
    <property type="molecule type" value="Genomic_DNA"/>
</dbReference>
<dbReference type="AlphaFoldDB" id="A0A1H3EMK2"/>